<proteinExistence type="predicted"/>
<protein>
    <recommendedName>
        <fullName evidence="1">DpnD/PcfM-like C-terminal domain-containing protein</fullName>
    </recommendedName>
</protein>
<feature type="domain" description="DpnD/PcfM-like C-terminal" evidence="1">
    <location>
        <begin position="3"/>
        <end position="38"/>
    </location>
</feature>
<gene>
    <name evidence="2" type="ORF">BN580_00414</name>
</gene>
<evidence type="ECO:0000313" key="3">
    <source>
        <dbReference type="Proteomes" id="UP000017938"/>
    </source>
</evidence>
<accession>R6UBB8</accession>
<dbReference type="Pfam" id="PF14207">
    <property type="entry name" value="DpnD-PcfM"/>
    <property type="match status" value="1"/>
</dbReference>
<organism evidence="2 3">
    <name type="scientific">Candidatus Colimorpha enterica</name>
    <dbReference type="NCBI Taxonomy" id="3083063"/>
    <lineage>
        <taxon>Bacteria</taxon>
        <taxon>Pseudomonadati</taxon>
        <taxon>Bacteroidota</taxon>
        <taxon>Bacteroidia</taxon>
        <taxon>Bacteroidales</taxon>
        <taxon>Candidatus Colimorpha</taxon>
    </lineage>
</organism>
<dbReference type="Proteomes" id="UP000017938">
    <property type="component" value="Unassembled WGS sequence"/>
</dbReference>
<evidence type="ECO:0000259" key="1">
    <source>
        <dbReference type="Pfam" id="PF14207"/>
    </source>
</evidence>
<dbReference type="EMBL" id="CBFW010000436">
    <property type="protein sequence ID" value="CDC77396.1"/>
    <property type="molecule type" value="Genomic_DNA"/>
</dbReference>
<dbReference type="InterPro" id="IPR025575">
    <property type="entry name" value="DpnD/PcfM_C"/>
</dbReference>
<sequence length="61" mass="6891">MKYSVKVKEISYGVVEVEAASAEEAEEKAESVYYDGNVMWGNSEVDCTAEPVKERKRDEAR</sequence>
<evidence type="ECO:0000313" key="2">
    <source>
        <dbReference type="EMBL" id="CDC77396.1"/>
    </source>
</evidence>
<name>R6UBB8_9BACT</name>
<dbReference type="STRING" id="1263015.BN580_00414"/>
<reference evidence="2" key="1">
    <citation type="submission" date="2012-11" db="EMBL/GenBank/DDBJ databases">
        <title>Dependencies among metagenomic species, viruses, plasmids and units of genetic variation.</title>
        <authorList>
            <person name="Nielsen H.B."/>
            <person name="Almeida M."/>
            <person name="Juncker A.S."/>
            <person name="Rasmussen S."/>
            <person name="Li J."/>
            <person name="Sunagawa S."/>
            <person name="Plichta D."/>
            <person name="Gautier L."/>
            <person name="Le Chatelier E."/>
            <person name="Peletier E."/>
            <person name="Bonde I."/>
            <person name="Nielsen T."/>
            <person name="Manichanh C."/>
            <person name="Arumugam M."/>
            <person name="Batto J."/>
            <person name="Santos M.B.Q.D."/>
            <person name="Blom N."/>
            <person name="Borruel N."/>
            <person name="Burgdorf K.S."/>
            <person name="Boumezbeur F."/>
            <person name="Casellas F."/>
            <person name="Dore J."/>
            <person name="Guarner F."/>
            <person name="Hansen T."/>
            <person name="Hildebrand F."/>
            <person name="Kaas R.S."/>
            <person name="Kennedy S."/>
            <person name="Kristiansen K."/>
            <person name="Kultima J.R."/>
            <person name="Leonard P."/>
            <person name="Levenez F."/>
            <person name="Lund O."/>
            <person name="Moumen B."/>
            <person name="Le Paslier D."/>
            <person name="Pons N."/>
            <person name="Pedersen O."/>
            <person name="Prifti E."/>
            <person name="Qin J."/>
            <person name="Raes J."/>
            <person name="Tap J."/>
            <person name="Tims S."/>
            <person name="Ussery D.W."/>
            <person name="Yamada T."/>
            <person name="MetaHit consortium"/>
            <person name="Renault P."/>
            <person name="Sicheritz-Ponten T."/>
            <person name="Bork P."/>
            <person name="Wang J."/>
            <person name="Brunak S."/>
            <person name="Ehrlich S.D."/>
        </authorList>
    </citation>
    <scope>NUCLEOTIDE SEQUENCE [LARGE SCALE GENOMIC DNA]</scope>
</reference>
<comment type="caution">
    <text evidence="2">The sequence shown here is derived from an EMBL/GenBank/DDBJ whole genome shotgun (WGS) entry which is preliminary data.</text>
</comment>
<dbReference type="AlphaFoldDB" id="R6UBB8"/>